<evidence type="ECO:0000256" key="1">
    <source>
        <dbReference type="SAM" id="SignalP"/>
    </source>
</evidence>
<evidence type="ECO:0000313" key="2">
    <source>
        <dbReference type="EMBL" id="SDT87089.1"/>
    </source>
</evidence>
<dbReference type="SMART" id="SM00671">
    <property type="entry name" value="SEL1"/>
    <property type="match status" value="2"/>
</dbReference>
<evidence type="ECO:0008006" key="4">
    <source>
        <dbReference type="Google" id="ProtNLM"/>
    </source>
</evidence>
<feature type="signal peptide" evidence="1">
    <location>
        <begin position="1"/>
        <end position="21"/>
    </location>
</feature>
<dbReference type="Proteomes" id="UP000243232">
    <property type="component" value="Chromosome I"/>
</dbReference>
<dbReference type="OrthoDB" id="9792653at2"/>
<name>A0A1H2DW69_9PSED</name>
<dbReference type="EMBL" id="LT629785">
    <property type="protein sequence ID" value="SDT87089.1"/>
    <property type="molecule type" value="Genomic_DNA"/>
</dbReference>
<dbReference type="Pfam" id="PF08238">
    <property type="entry name" value="Sel1"/>
    <property type="match status" value="2"/>
</dbReference>
<dbReference type="InterPro" id="IPR011990">
    <property type="entry name" value="TPR-like_helical_dom_sf"/>
</dbReference>
<accession>A0A1H2DW69</accession>
<dbReference type="STRING" id="364197.SAMN05216296_0086"/>
<dbReference type="PANTHER" id="PTHR11102">
    <property type="entry name" value="SEL-1-LIKE PROTEIN"/>
    <property type="match status" value="1"/>
</dbReference>
<keyword evidence="3" id="KW-1185">Reference proteome</keyword>
<proteinExistence type="predicted"/>
<organism evidence="2 3">
    <name type="scientific">Pseudomonas pohangensis</name>
    <dbReference type="NCBI Taxonomy" id="364197"/>
    <lineage>
        <taxon>Bacteria</taxon>
        <taxon>Pseudomonadati</taxon>
        <taxon>Pseudomonadota</taxon>
        <taxon>Gammaproteobacteria</taxon>
        <taxon>Pseudomonadales</taxon>
        <taxon>Pseudomonadaceae</taxon>
        <taxon>Pseudomonas</taxon>
    </lineage>
</organism>
<reference evidence="3" key="1">
    <citation type="submission" date="2016-10" db="EMBL/GenBank/DDBJ databases">
        <authorList>
            <person name="Varghese N."/>
            <person name="Submissions S."/>
        </authorList>
    </citation>
    <scope>NUCLEOTIDE SEQUENCE [LARGE SCALE GENOMIC DNA]</scope>
    <source>
        <strain evidence="3">DSM 17875</strain>
    </source>
</reference>
<dbReference type="InterPro" id="IPR050767">
    <property type="entry name" value="Sel1_AlgK"/>
</dbReference>
<dbReference type="InterPro" id="IPR006597">
    <property type="entry name" value="Sel1-like"/>
</dbReference>
<gene>
    <name evidence="2" type="ORF">SAMN05216296_0086</name>
</gene>
<dbReference type="PANTHER" id="PTHR11102:SF160">
    <property type="entry name" value="ERAD-ASSOCIATED E3 UBIQUITIN-PROTEIN LIGASE COMPONENT HRD3"/>
    <property type="match status" value="1"/>
</dbReference>
<dbReference type="RefSeq" id="WP_090192568.1">
    <property type="nucleotide sequence ID" value="NZ_LT629785.1"/>
</dbReference>
<feature type="chain" id="PRO_5009272484" description="Sel1 repeat-containing protein" evidence="1">
    <location>
        <begin position="22"/>
        <end position="170"/>
    </location>
</feature>
<dbReference type="SUPFAM" id="SSF81901">
    <property type="entry name" value="HCP-like"/>
    <property type="match status" value="1"/>
</dbReference>
<evidence type="ECO:0000313" key="3">
    <source>
        <dbReference type="Proteomes" id="UP000243232"/>
    </source>
</evidence>
<keyword evidence="1" id="KW-0732">Signal</keyword>
<dbReference type="AlphaFoldDB" id="A0A1H2DW69"/>
<sequence>MRIIIAITGLLLAAVITSAQAGLAEGVEAIGKGDFKAALVQLQPLAEQGNADAQFNLGLMYFNGTGVPQDDQLALKWFRLSADQGDAFAQFALGNMYFLGRAVEKNFVVSYALGNLSAANVPSYFTAPAQMRDASAAQLDSRQIEAGQKLTREMRQMRPLPALDAYLQNN</sequence>
<dbReference type="Gene3D" id="1.25.40.10">
    <property type="entry name" value="Tetratricopeptide repeat domain"/>
    <property type="match status" value="1"/>
</dbReference>
<protein>
    <recommendedName>
        <fullName evidence="4">Sel1 repeat-containing protein</fullName>
    </recommendedName>
</protein>